<evidence type="ECO:0000313" key="2">
    <source>
        <dbReference type="EMBL" id="GFS57141.1"/>
    </source>
</evidence>
<sequence>MSIGARAIEAPLKDQLSTDFLANNILAVEKKKNSSSRYIPQQHRRIKTRKVTTEFMQVCICTRTLQSVCLRTKRQQKMGFSSRRQSRMPLVSQKNWKNNAC</sequence>
<feature type="compositionally biased region" description="Polar residues" evidence="1">
    <location>
        <begin position="92"/>
        <end position="101"/>
    </location>
</feature>
<protein>
    <submittedName>
        <fullName evidence="2">Uncharacterized protein</fullName>
    </submittedName>
</protein>
<proteinExistence type="predicted"/>
<evidence type="ECO:0000256" key="1">
    <source>
        <dbReference type="SAM" id="MobiDB-lite"/>
    </source>
</evidence>
<dbReference type="EMBL" id="BMAV01027197">
    <property type="protein sequence ID" value="GFS57141.1"/>
    <property type="molecule type" value="Genomic_DNA"/>
</dbReference>
<dbReference type="Proteomes" id="UP000886998">
    <property type="component" value="Unassembled WGS sequence"/>
</dbReference>
<dbReference type="AlphaFoldDB" id="A0A8X6MJF9"/>
<keyword evidence="3" id="KW-1185">Reference proteome</keyword>
<name>A0A8X6MJF9_9ARAC</name>
<gene>
    <name evidence="2" type="ORF">TNIN_183361</name>
</gene>
<reference evidence="2" key="1">
    <citation type="submission" date="2020-08" db="EMBL/GenBank/DDBJ databases">
        <title>Multicomponent nature underlies the extraordinary mechanical properties of spider dragline silk.</title>
        <authorList>
            <person name="Kono N."/>
            <person name="Nakamura H."/>
            <person name="Mori M."/>
            <person name="Yoshida Y."/>
            <person name="Ohtoshi R."/>
            <person name="Malay A.D."/>
            <person name="Moran D.A.P."/>
            <person name="Tomita M."/>
            <person name="Numata K."/>
            <person name="Arakawa K."/>
        </authorList>
    </citation>
    <scope>NUCLEOTIDE SEQUENCE</scope>
</reference>
<accession>A0A8X6MJF9</accession>
<evidence type="ECO:0000313" key="3">
    <source>
        <dbReference type="Proteomes" id="UP000886998"/>
    </source>
</evidence>
<feature type="region of interest" description="Disordered" evidence="1">
    <location>
        <begin position="77"/>
        <end position="101"/>
    </location>
</feature>
<comment type="caution">
    <text evidence="2">The sequence shown here is derived from an EMBL/GenBank/DDBJ whole genome shotgun (WGS) entry which is preliminary data.</text>
</comment>
<organism evidence="2 3">
    <name type="scientific">Trichonephila inaurata madagascariensis</name>
    <dbReference type="NCBI Taxonomy" id="2747483"/>
    <lineage>
        <taxon>Eukaryota</taxon>
        <taxon>Metazoa</taxon>
        <taxon>Ecdysozoa</taxon>
        <taxon>Arthropoda</taxon>
        <taxon>Chelicerata</taxon>
        <taxon>Arachnida</taxon>
        <taxon>Araneae</taxon>
        <taxon>Araneomorphae</taxon>
        <taxon>Entelegynae</taxon>
        <taxon>Araneoidea</taxon>
        <taxon>Nephilidae</taxon>
        <taxon>Trichonephila</taxon>
        <taxon>Trichonephila inaurata</taxon>
    </lineage>
</organism>